<keyword evidence="2" id="KW-1185">Reference proteome</keyword>
<name>A0A3M0A666_9BACT</name>
<dbReference type="EMBL" id="REFI01000005">
    <property type="protein sequence ID" value="RMA79019.1"/>
    <property type="molecule type" value="Genomic_DNA"/>
</dbReference>
<organism evidence="1 2">
    <name type="scientific">Metamycoplasma subdolum</name>
    <dbReference type="NCBI Taxonomy" id="92407"/>
    <lineage>
        <taxon>Bacteria</taxon>
        <taxon>Bacillati</taxon>
        <taxon>Mycoplasmatota</taxon>
        <taxon>Mycoplasmoidales</taxon>
        <taxon>Metamycoplasmataceae</taxon>
        <taxon>Metamycoplasma</taxon>
    </lineage>
</organism>
<comment type="caution">
    <text evidence="1">The sequence shown here is derived from an EMBL/GenBank/DDBJ whole genome shotgun (WGS) entry which is preliminary data.</text>
</comment>
<sequence>MQESKKLEWEIYSNVGAIIILSSDIEQNLELIYLYFQIMKNIRKTIVKTNKISQEKVDEFYVKYLKKYQNFALQSMGTTIAAIENLKIFDKKDTEVLKKLLDKRNYFAHNYILKLNEIINSDIKKREEIKSLQNLVQDYKKVSEIVFNIARDYEKEYKKMKRDLNLD</sequence>
<protein>
    <recommendedName>
        <fullName evidence="3">RiboL-PSP-HEPN domain-containing protein</fullName>
    </recommendedName>
</protein>
<gene>
    <name evidence="1" type="ORF">JN00_0063</name>
</gene>
<evidence type="ECO:0008006" key="3">
    <source>
        <dbReference type="Google" id="ProtNLM"/>
    </source>
</evidence>
<accession>A0A3M0A666</accession>
<dbReference type="AlphaFoldDB" id="A0A3M0A666"/>
<evidence type="ECO:0000313" key="2">
    <source>
        <dbReference type="Proteomes" id="UP000267246"/>
    </source>
</evidence>
<reference evidence="1 2" key="1">
    <citation type="submission" date="2018-10" db="EMBL/GenBank/DDBJ databases">
        <title>Genomic Encyclopedia of Archaeal and Bacterial Type Strains, Phase II (KMG-II): from individual species to whole genera.</title>
        <authorList>
            <person name="Goeker M."/>
        </authorList>
    </citation>
    <scope>NUCLEOTIDE SEQUENCE [LARGE SCALE GENOMIC DNA]</scope>
    <source>
        <strain evidence="1 2">ATCC 29870</strain>
    </source>
</reference>
<dbReference type="Proteomes" id="UP000267246">
    <property type="component" value="Unassembled WGS sequence"/>
</dbReference>
<evidence type="ECO:0000313" key="1">
    <source>
        <dbReference type="EMBL" id="RMA79019.1"/>
    </source>
</evidence>
<dbReference type="SUPFAM" id="SSF109755">
    <property type="entry name" value="PhoU-like"/>
    <property type="match status" value="1"/>
</dbReference>
<proteinExistence type="predicted"/>
<dbReference type="RefSeq" id="WP_121940562.1">
    <property type="nucleotide sequence ID" value="NZ_CP137846.1"/>
</dbReference>